<dbReference type="PANTHER" id="PTHR35395:SF1">
    <property type="entry name" value="DUF6536 DOMAIN-CONTAINING PROTEIN"/>
    <property type="match status" value="1"/>
</dbReference>
<sequence>MVFSPMSPLIQDQPFTRTRDNTTKYEGHRDIDEGTLELATGSDNDSRGWVPKPLRKSFTKVSQRLPTGWRLGTSGAALLTFLILVANISITAVCYSKIRSQGYNSSIAPISTGGCGSIKKLGVGIHLVINIISTLLLGASSYCMQSISAPTRADTDKAHAKGSWVDIGIPSFRNLRFIQRRRLFVWVCLGLTSIPLHLVYNSTFFVSTNNNMYQIYYADESFAHGAPFNETFFRDKRGDYSVVDPWKIQDQLLHTEIYQNLTNDECIESYAKTLIEDRGTLILVVDRPDNCSIFRDPNIHTFHYEDCGNTSATSLYDMTVYSVGILPAKEPYVSNWYYWICSQEDGYRRDGGDPAYNKPPAELCSDGAWKKQLGADPWLVSGGRVKYCLSETVSNQCHLNVAVNLLWVVVAFNAAKLVITIVVAASSLINQNPLVTTGDAAASFIESPDPRTRGMCLYSAREIIATRTGKNAKDQPGPVARAYHPQQQRWSAAVSRRRWILASAL</sequence>
<feature type="region of interest" description="Disordered" evidence="1">
    <location>
        <begin position="1"/>
        <end position="26"/>
    </location>
</feature>
<evidence type="ECO:0000256" key="1">
    <source>
        <dbReference type="SAM" id="MobiDB-lite"/>
    </source>
</evidence>
<keyword evidence="5" id="KW-1185">Reference proteome</keyword>
<keyword evidence="2" id="KW-1133">Transmembrane helix</keyword>
<gene>
    <name evidence="4" type="ORF">DBV05_g11909</name>
</gene>
<organism evidence="4 5">
    <name type="scientific">Lasiodiplodia theobromae</name>
    <dbReference type="NCBI Taxonomy" id="45133"/>
    <lineage>
        <taxon>Eukaryota</taxon>
        <taxon>Fungi</taxon>
        <taxon>Dikarya</taxon>
        <taxon>Ascomycota</taxon>
        <taxon>Pezizomycotina</taxon>
        <taxon>Dothideomycetes</taxon>
        <taxon>Dothideomycetes incertae sedis</taxon>
        <taxon>Botryosphaeriales</taxon>
        <taxon>Botryosphaeriaceae</taxon>
        <taxon>Lasiodiplodia</taxon>
    </lineage>
</organism>
<keyword evidence="2" id="KW-0472">Membrane</keyword>
<evidence type="ECO:0000313" key="4">
    <source>
        <dbReference type="EMBL" id="KAB2569401.1"/>
    </source>
</evidence>
<dbReference type="InterPro" id="IPR046623">
    <property type="entry name" value="DUF6536"/>
</dbReference>
<dbReference type="OrthoDB" id="5429634at2759"/>
<comment type="caution">
    <text evidence="4">The sequence shown here is derived from an EMBL/GenBank/DDBJ whole genome shotgun (WGS) entry which is preliminary data.</text>
</comment>
<dbReference type="PANTHER" id="PTHR35395">
    <property type="entry name" value="DUF6536 DOMAIN-CONTAINING PROTEIN"/>
    <property type="match status" value="1"/>
</dbReference>
<dbReference type="Pfam" id="PF20163">
    <property type="entry name" value="DUF6536"/>
    <property type="match status" value="1"/>
</dbReference>
<keyword evidence="2" id="KW-0812">Transmembrane</keyword>
<proteinExistence type="predicted"/>
<evidence type="ECO:0000256" key="2">
    <source>
        <dbReference type="SAM" id="Phobius"/>
    </source>
</evidence>
<protein>
    <recommendedName>
        <fullName evidence="3">DUF6536 domain-containing protein</fullName>
    </recommendedName>
</protein>
<feature type="transmembrane region" description="Helical" evidence="2">
    <location>
        <begin position="75"/>
        <end position="95"/>
    </location>
</feature>
<name>A0A5N5CVN4_9PEZI</name>
<dbReference type="EMBL" id="VCHE01000196">
    <property type="protein sequence ID" value="KAB2569401.1"/>
    <property type="molecule type" value="Genomic_DNA"/>
</dbReference>
<feature type="domain" description="DUF6536" evidence="3">
    <location>
        <begin position="69"/>
        <end position="223"/>
    </location>
</feature>
<accession>A0A5N5CVN4</accession>
<evidence type="ECO:0000259" key="3">
    <source>
        <dbReference type="Pfam" id="PF20163"/>
    </source>
</evidence>
<reference evidence="4 5" key="1">
    <citation type="journal article" date="2019" name="Sci. Rep.">
        <title>A multi-omics analysis of the grapevine pathogen Lasiodiplodia theobromae reveals that temperature affects the expression of virulence- and pathogenicity-related genes.</title>
        <authorList>
            <person name="Felix C."/>
            <person name="Meneses R."/>
            <person name="Goncalves M.F.M."/>
            <person name="Tilleman L."/>
            <person name="Duarte A.S."/>
            <person name="Jorrin-Novo J.V."/>
            <person name="Van de Peer Y."/>
            <person name="Deforce D."/>
            <person name="Van Nieuwerburgh F."/>
            <person name="Esteves A.C."/>
            <person name="Alves A."/>
        </authorList>
    </citation>
    <scope>NUCLEOTIDE SEQUENCE [LARGE SCALE GENOMIC DNA]</scope>
    <source>
        <strain evidence="4 5">LA-SOL3</strain>
    </source>
</reference>
<feature type="transmembrane region" description="Helical" evidence="2">
    <location>
        <begin position="183"/>
        <end position="200"/>
    </location>
</feature>
<feature type="compositionally biased region" description="Basic and acidic residues" evidence="1">
    <location>
        <begin position="17"/>
        <end position="26"/>
    </location>
</feature>
<evidence type="ECO:0000313" key="5">
    <source>
        <dbReference type="Proteomes" id="UP000325902"/>
    </source>
</evidence>
<dbReference type="AlphaFoldDB" id="A0A5N5CVN4"/>
<dbReference type="Proteomes" id="UP000325902">
    <property type="component" value="Unassembled WGS sequence"/>
</dbReference>